<accession>A0AAF6BBP5</accession>
<evidence type="ECO:0000313" key="2">
    <source>
        <dbReference type="Proteomes" id="UP001162541"/>
    </source>
</evidence>
<dbReference type="EMBL" id="AP019869">
    <property type="protein sequence ID" value="BBN09429.1"/>
    <property type="molecule type" value="Genomic_DNA"/>
</dbReference>
<sequence>MPTSARSRGFSNNAPQDYSVWTLSRSKTKLNHKVEAPIKESGGSLTRRISLVKFDRAALPLSSECQMVGQVERGQAFMTPGDNVSSTQSSTTGASSHNADCSAYGQIMVPRSGSPIPNGNEWLGHRPTPFRFFRTFNQCPPPLTDLPCQVLTKLHDFARPPPRLHRPTVSSSKCCAVQLAQCPCELVSPPTPSLQLMLSTRRTCPHFSSPLLSSPSPSLSSQSHLVHVLLPPPQIPHHHAIPQKFLHLSLPCD</sequence>
<reference evidence="2" key="1">
    <citation type="journal article" date="2020" name="Curr. Biol.">
        <title>Chromatin organization in early land plants reveals an ancestral association between H3K27me3, transposons, and constitutive heterochromatin.</title>
        <authorList>
            <person name="Montgomery S.A."/>
            <person name="Tanizawa Y."/>
            <person name="Galik B."/>
            <person name="Wang N."/>
            <person name="Ito T."/>
            <person name="Mochizuki T."/>
            <person name="Akimcheva S."/>
            <person name="Bowman J.L."/>
            <person name="Cognat V."/>
            <person name="Marechal-Drouard L."/>
            <person name="Ekker H."/>
            <person name="Hong S.F."/>
            <person name="Kohchi T."/>
            <person name="Lin S.S."/>
            <person name="Liu L.D."/>
            <person name="Nakamura Y."/>
            <person name="Valeeva L.R."/>
            <person name="Shakirov E.V."/>
            <person name="Shippen D.E."/>
            <person name="Wei W.L."/>
            <person name="Yagura M."/>
            <person name="Yamaoka S."/>
            <person name="Yamato K.T."/>
            <person name="Liu C."/>
            <person name="Berger F."/>
        </authorList>
    </citation>
    <scope>NUCLEOTIDE SEQUENCE [LARGE SCALE GENOMIC DNA]</scope>
    <source>
        <strain evidence="2">Tak-1</strain>
    </source>
</reference>
<gene>
    <name evidence="1" type="ORF">Mp_4g19660</name>
</gene>
<evidence type="ECO:0000313" key="1">
    <source>
        <dbReference type="EMBL" id="BBN09429.1"/>
    </source>
</evidence>
<dbReference type="Proteomes" id="UP001162541">
    <property type="component" value="Chromosome 4"/>
</dbReference>
<name>A0AAF6BBP5_MARPO</name>
<dbReference type="AlphaFoldDB" id="A0AAF6BBP5"/>
<proteinExistence type="predicted"/>
<organism evidence="1 2">
    <name type="scientific">Marchantia polymorpha subsp. ruderalis</name>
    <dbReference type="NCBI Taxonomy" id="1480154"/>
    <lineage>
        <taxon>Eukaryota</taxon>
        <taxon>Viridiplantae</taxon>
        <taxon>Streptophyta</taxon>
        <taxon>Embryophyta</taxon>
        <taxon>Marchantiophyta</taxon>
        <taxon>Marchantiopsida</taxon>
        <taxon>Marchantiidae</taxon>
        <taxon>Marchantiales</taxon>
        <taxon>Marchantiaceae</taxon>
        <taxon>Marchantia</taxon>
    </lineage>
</organism>
<protein>
    <submittedName>
        <fullName evidence="1">Uncharacterized protein</fullName>
    </submittedName>
</protein>